<dbReference type="CDD" id="cd01941">
    <property type="entry name" value="YeiC_kinase_like"/>
    <property type="match status" value="1"/>
</dbReference>
<dbReference type="InterPro" id="IPR029056">
    <property type="entry name" value="Ribokinase-like"/>
</dbReference>
<dbReference type="GO" id="GO:0004730">
    <property type="term" value="F:pseudouridylate synthase activity"/>
    <property type="evidence" value="ECO:0007669"/>
    <property type="project" value="InterPro"/>
</dbReference>
<dbReference type="InterPro" id="IPR011611">
    <property type="entry name" value="PfkB_dom"/>
</dbReference>
<dbReference type="InterPro" id="IPR007342">
    <property type="entry name" value="PsuG"/>
</dbReference>
<keyword evidence="2" id="KW-0378">Hydrolase</keyword>
<keyword evidence="9" id="KW-1185">Reference proteome</keyword>
<dbReference type="Pfam" id="PF04227">
    <property type="entry name" value="Indigoidine_A"/>
    <property type="match status" value="1"/>
</dbReference>
<evidence type="ECO:0000256" key="6">
    <source>
        <dbReference type="SAM" id="MobiDB-lite"/>
    </source>
</evidence>
<sequence length="791" mass="83444">MRLLSRAAPRPRLPQRSAASLGRRRLTNNGFFRVSDEVREAIHSKKPVVALESTIYTHGFPYPENVALASLLESVVRVNGGVPATIGILDGVARVGLDPEELIRLTESAGQPTTLKLSRRDLSYVAGLRLTGKRFNGGTTIASTMLLAELAGIKIFGTGGLGGVHRGAESSMDISADLTELGRTPVTVISSGCKSFLDIPRTLEYLETEGVGVGTFADGREGKVDFPAFWSRDSGFKSPTTIKDEIEAAAIIHAQHEMHIRSGLLFANPVPVEAAIPKAEMDLVIEEALRQADAHGASGKDNTPFVLNKVKELTKGKSIPANRALIESNVRRAAIVARELSILEKKQDEAQGHSSSYFTPVQSTPTAANEVLSNAIPTPPATPTAASPSVSDAAPVDIVVAGALAVDFSCDYAPFANASSQTDPLPHTSNPAVISQSLGGVAHNIAKAAHLLGSSVRLYSAVGADLSGRAAVTQLEDEGMSTVGIQTLPPPARTAQYVAVNNANKDLALAMADMSILESIPASLTTSLSARLFADPATKPRVFVADANWSADALHTWLSTASSVGSTTIFEPVSTAKSLRIFPSNTSPSTHPTPLAHIITPNNHELTALHSHAHATGLFDTPSWFRVIDALGIPSSGLRVPLAMLTSTELVDAGVPQMAIKLLPFFPTLLTKLGPEGVLMTKLLASDAPELYDDAERQYVVARTNNGDTEADVGGLYVRLFPVDKVLKPEEVVSVNGIGDTFCGALAVGLAKGKRVQDVVAFAQRAASLSLKSRESVSPQLTSLRGAVPTL</sequence>
<evidence type="ECO:0000256" key="2">
    <source>
        <dbReference type="ARBA" id="ARBA00022801"/>
    </source>
</evidence>
<dbReference type="GO" id="GO:0016798">
    <property type="term" value="F:hydrolase activity, acting on glycosyl bonds"/>
    <property type="evidence" value="ECO:0007669"/>
    <property type="project" value="UniProtKB-KW"/>
</dbReference>
<dbReference type="EMBL" id="SWKV01000079">
    <property type="protein sequence ID" value="KAF3033561.1"/>
    <property type="molecule type" value="Genomic_DNA"/>
</dbReference>
<dbReference type="PANTHER" id="PTHR42909:SF1">
    <property type="entry name" value="CARBOHYDRATE KINASE PFKB DOMAIN-CONTAINING PROTEIN"/>
    <property type="match status" value="1"/>
</dbReference>
<dbReference type="PANTHER" id="PTHR42909">
    <property type="entry name" value="ZGC:136858"/>
    <property type="match status" value="1"/>
</dbReference>
<comment type="caution">
    <text evidence="8">The sequence shown here is derived from an EMBL/GenBank/DDBJ whole genome shotgun (WGS) entry which is preliminary data.</text>
</comment>
<keyword evidence="5" id="KW-0326">Glycosidase</keyword>
<evidence type="ECO:0000256" key="3">
    <source>
        <dbReference type="ARBA" id="ARBA00023211"/>
    </source>
</evidence>
<feature type="domain" description="Carbohydrate kinase PfkB" evidence="7">
    <location>
        <begin position="428"/>
        <end position="614"/>
    </location>
</feature>
<evidence type="ECO:0000256" key="1">
    <source>
        <dbReference type="ARBA" id="ARBA00022723"/>
    </source>
</evidence>
<accession>A0A9P4WIJ5</accession>
<protein>
    <recommendedName>
        <fullName evidence="7">Carbohydrate kinase PfkB domain-containing protein</fullName>
    </recommendedName>
</protein>
<dbReference type="Gene3D" id="3.40.1790.10">
    <property type="entry name" value="Indigoidine synthase domain"/>
    <property type="match status" value="1"/>
</dbReference>
<dbReference type="InterPro" id="IPR022830">
    <property type="entry name" value="Indigdn_synthA-like"/>
</dbReference>
<organism evidence="8 9">
    <name type="scientific">Didymella heteroderae</name>
    <dbReference type="NCBI Taxonomy" id="1769908"/>
    <lineage>
        <taxon>Eukaryota</taxon>
        <taxon>Fungi</taxon>
        <taxon>Dikarya</taxon>
        <taxon>Ascomycota</taxon>
        <taxon>Pezizomycotina</taxon>
        <taxon>Dothideomycetes</taxon>
        <taxon>Pleosporomycetidae</taxon>
        <taxon>Pleosporales</taxon>
        <taxon>Pleosporineae</taxon>
        <taxon>Didymellaceae</taxon>
        <taxon>Didymella</taxon>
    </lineage>
</organism>
<evidence type="ECO:0000256" key="4">
    <source>
        <dbReference type="ARBA" id="ARBA00023239"/>
    </source>
</evidence>
<dbReference type="GO" id="GO:0005737">
    <property type="term" value="C:cytoplasm"/>
    <property type="evidence" value="ECO:0007669"/>
    <property type="project" value="TreeGrafter"/>
</dbReference>
<dbReference type="HAMAP" id="MF_01876">
    <property type="entry name" value="PsiMP_glycosidase"/>
    <property type="match status" value="1"/>
</dbReference>
<dbReference type="Gene3D" id="3.40.1190.20">
    <property type="match status" value="1"/>
</dbReference>
<reference evidence="8" key="1">
    <citation type="submission" date="2019-04" db="EMBL/GenBank/DDBJ databases">
        <title>Sequencing of skin fungus with MAO and IRED activity.</title>
        <authorList>
            <person name="Marsaioli A.J."/>
            <person name="Bonatto J.M.C."/>
            <person name="Reis Junior O."/>
        </authorList>
    </citation>
    <scope>NUCLEOTIDE SEQUENCE</scope>
    <source>
        <strain evidence="8">28M1</strain>
    </source>
</reference>
<evidence type="ECO:0000256" key="5">
    <source>
        <dbReference type="ARBA" id="ARBA00023295"/>
    </source>
</evidence>
<dbReference type="Proteomes" id="UP000758155">
    <property type="component" value="Unassembled WGS sequence"/>
</dbReference>
<evidence type="ECO:0000259" key="7">
    <source>
        <dbReference type="Pfam" id="PF00294"/>
    </source>
</evidence>
<dbReference type="OrthoDB" id="198885at2759"/>
<keyword evidence="4" id="KW-0456">Lyase</keyword>
<evidence type="ECO:0000313" key="8">
    <source>
        <dbReference type="EMBL" id="KAF3033561.1"/>
    </source>
</evidence>
<dbReference type="SUPFAM" id="SSF53613">
    <property type="entry name" value="Ribokinase-like"/>
    <property type="match status" value="1"/>
</dbReference>
<keyword evidence="3" id="KW-0464">Manganese</keyword>
<keyword evidence="1" id="KW-0479">Metal-binding</keyword>
<dbReference type="AlphaFoldDB" id="A0A9P4WIJ5"/>
<feature type="domain" description="Carbohydrate kinase PfkB" evidence="7">
    <location>
        <begin position="722"/>
        <end position="779"/>
    </location>
</feature>
<dbReference type="GO" id="GO:0046872">
    <property type="term" value="F:metal ion binding"/>
    <property type="evidence" value="ECO:0007669"/>
    <property type="project" value="UniProtKB-KW"/>
</dbReference>
<name>A0A9P4WIJ5_9PLEO</name>
<dbReference type="Pfam" id="PF00294">
    <property type="entry name" value="PfkB"/>
    <property type="match status" value="2"/>
</dbReference>
<evidence type="ECO:0000313" key="9">
    <source>
        <dbReference type="Proteomes" id="UP000758155"/>
    </source>
</evidence>
<proteinExistence type="inferred from homology"/>
<gene>
    <name evidence="8" type="ORF">E8E12_002628</name>
</gene>
<dbReference type="SUPFAM" id="SSF110581">
    <property type="entry name" value="Indigoidine synthase A-like"/>
    <property type="match status" value="1"/>
</dbReference>
<feature type="region of interest" description="Disordered" evidence="6">
    <location>
        <begin position="1"/>
        <end position="20"/>
    </location>
</feature>